<keyword evidence="2" id="KW-0472">Membrane</keyword>
<name>A0ABY9WQ04_9BACT</name>
<feature type="transmembrane region" description="Helical" evidence="2">
    <location>
        <begin position="6"/>
        <end position="27"/>
    </location>
</feature>
<dbReference type="RefSeq" id="WP_395815534.1">
    <property type="nucleotide sequence ID" value="NZ_CP043494.1"/>
</dbReference>
<reference evidence="3 4" key="1">
    <citation type="submission" date="2019-08" db="EMBL/GenBank/DDBJ databases">
        <title>Archangium and Cystobacter genomes.</title>
        <authorList>
            <person name="Chen I.-C.K."/>
            <person name="Wielgoss S."/>
        </authorList>
    </citation>
    <scope>NUCLEOTIDE SEQUENCE [LARGE SCALE GENOMIC DNA]</scope>
    <source>
        <strain evidence="3 4">Cbm 6</strain>
    </source>
</reference>
<evidence type="ECO:0000256" key="2">
    <source>
        <dbReference type="SAM" id="Phobius"/>
    </source>
</evidence>
<sequence length="59" mass="6467">MVESFALAFFIFALLVFFVAIALTIILGGVSRIGDKRVETEGRVTPDQRPPAEGDIHAY</sequence>
<keyword evidence="2" id="KW-1133">Transmembrane helix</keyword>
<proteinExistence type="predicted"/>
<dbReference type="EMBL" id="CP043494">
    <property type="protein sequence ID" value="WNG43807.1"/>
    <property type="molecule type" value="Genomic_DNA"/>
</dbReference>
<protein>
    <submittedName>
        <fullName evidence="3">Uncharacterized protein</fullName>
    </submittedName>
</protein>
<organism evidence="3 4">
    <name type="scientific">Archangium minus</name>
    <dbReference type="NCBI Taxonomy" id="83450"/>
    <lineage>
        <taxon>Bacteria</taxon>
        <taxon>Pseudomonadati</taxon>
        <taxon>Myxococcota</taxon>
        <taxon>Myxococcia</taxon>
        <taxon>Myxococcales</taxon>
        <taxon>Cystobacterineae</taxon>
        <taxon>Archangiaceae</taxon>
        <taxon>Archangium</taxon>
    </lineage>
</organism>
<keyword evidence="4" id="KW-1185">Reference proteome</keyword>
<gene>
    <name evidence="3" type="ORF">F0U60_06630</name>
</gene>
<evidence type="ECO:0000313" key="3">
    <source>
        <dbReference type="EMBL" id="WNG43807.1"/>
    </source>
</evidence>
<evidence type="ECO:0000313" key="4">
    <source>
        <dbReference type="Proteomes" id="UP001611383"/>
    </source>
</evidence>
<evidence type="ECO:0000256" key="1">
    <source>
        <dbReference type="SAM" id="MobiDB-lite"/>
    </source>
</evidence>
<feature type="region of interest" description="Disordered" evidence="1">
    <location>
        <begin position="39"/>
        <end position="59"/>
    </location>
</feature>
<dbReference type="Proteomes" id="UP001611383">
    <property type="component" value="Chromosome"/>
</dbReference>
<accession>A0ABY9WQ04</accession>
<keyword evidence="2" id="KW-0812">Transmembrane</keyword>